<name>K2HCN8_9RHOB</name>
<feature type="transmembrane region" description="Helical" evidence="2">
    <location>
        <begin position="38"/>
        <end position="56"/>
    </location>
</feature>
<feature type="compositionally biased region" description="Low complexity" evidence="1">
    <location>
        <begin position="67"/>
        <end position="79"/>
    </location>
</feature>
<evidence type="ECO:0000313" key="4">
    <source>
        <dbReference type="Proteomes" id="UP000006765"/>
    </source>
</evidence>
<accession>K2HCN8</accession>
<feature type="region of interest" description="Disordered" evidence="1">
    <location>
        <begin position="335"/>
        <end position="356"/>
    </location>
</feature>
<protein>
    <submittedName>
        <fullName evidence="3">NADH:ubiquinone oxidoreductase 41 kD complex I subunit</fullName>
    </submittedName>
</protein>
<evidence type="ECO:0000313" key="3">
    <source>
        <dbReference type="EMBL" id="EKE45153.1"/>
    </source>
</evidence>
<sequence length="356" mass="35924">MAGLKRETTTFVAVVAGAAGVFTLLALLIVGFEFLSALLMALIVGGVAAAVLVLGYPDDLARWSGSDAKAPEAGDAPAAVTGADAGGMAMNDPVVTPSQSSDRVERSGTADEAPAAVGASEVEARPGMPDDDPRDAAVAHPGAEGTASVEADDAPGDLDAPMPLEGDAEGVSEAEARPDGNAEPAERSAEGTSEAQARQEKASDDPADAAVAHPGADGAASVEADDAPGDLDAPLTPEPGAGGASEVEARPEGDDGAVPGIEPSRLDAARDGAGDDLQRIRGFGPKLAEMLNDLGFYHFDQIAGWTPAEVAWVDDRLEGFKGRVLRDDWIGQARALAQGDGPDAASGEGRDDARDD</sequence>
<dbReference type="Proteomes" id="UP000006765">
    <property type="component" value="Unassembled WGS sequence"/>
</dbReference>
<feature type="compositionally biased region" description="Low complexity" evidence="1">
    <location>
        <begin position="208"/>
        <end position="221"/>
    </location>
</feature>
<comment type="caution">
    <text evidence="3">The sequence shown here is derived from an EMBL/GenBank/DDBJ whole genome shotgun (WGS) entry which is preliminary data.</text>
</comment>
<keyword evidence="2" id="KW-0472">Membrane</keyword>
<reference evidence="3 4" key="1">
    <citation type="journal article" date="2012" name="J. Bacteriol.">
        <title>Draft Genome Sequence of Oceaniovalibus guishaninsula JLT2003T.</title>
        <authorList>
            <person name="Tang K."/>
            <person name="Liu K."/>
            <person name="Jiao N."/>
        </authorList>
    </citation>
    <scope>NUCLEOTIDE SEQUENCE [LARGE SCALE GENOMIC DNA]</scope>
    <source>
        <strain evidence="3 4">JLT2003</strain>
    </source>
</reference>
<feature type="transmembrane region" description="Helical" evidence="2">
    <location>
        <begin position="12"/>
        <end position="32"/>
    </location>
</feature>
<keyword evidence="3" id="KW-0830">Ubiquinone</keyword>
<keyword evidence="2" id="KW-1133">Transmembrane helix</keyword>
<dbReference type="RefSeq" id="WP_007426001.1">
    <property type="nucleotide sequence ID" value="NZ_AMGO01000011.1"/>
</dbReference>
<gene>
    <name evidence="3" type="ORF">OCGS_0848</name>
</gene>
<keyword evidence="2" id="KW-0812">Transmembrane</keyword>
<dbReference type="EMBL" id="AMGO01000011">
    <property type="protein sequence ID" value="EKE45153.1"/>
    <property type="molecule type" value="Genomic_DNA"/>
</dbReference>
<dbReference type="AlphaFoldDB" id="K2HCN8"/>
<dbReference type="STRING" id="1231392.OCGS_0848"/>
<organism evidence="3 4">
    <name type="scientific">Oceaniovalibus guishaninsula JLT2003</name>
    <dbReference type="NCBI Taxonomy" id="1231392"/>
    <lineage>
        <taxon>Bacteria</taxon>
        <taxon>Pseudomonadati</taxon>
        <taxon>Pseudomonadota</taxon>
        <taxon>Alphaproteobacteria</taxon>
        <taxon>Rhodobacterales</taxon>
        <taxon>Roseobacteraceae</taxon>
        <taxon>Oceaniovalibus</taxon>
    </lineage>
</organism>
<dbReference type="PATRIC" id="fig|1231392.3.peg.853"/>
<feature type="compositionally biased region" description="Basic and acidic residues" evidence="1">
    <location>
        <begin position="264"/>
        <end position="277"/>
    </location>
</feature>
<evidence type="ECO:0000256" key="1">
    <source>
        <dbReference type="SAM" id="MobiDB-lite"/>
    </source>
</evidence>
<feature type="region of interest" description="Disordered" evidence="1">
    <location>
        <begin position="67"/>
        <end position="277"/>
    </location>
</feature>
<keyword evidence="4" id="KW-1185">Reference proteome</keyword>
<feature type="compositionally biased region" description="Basic and acidic residues" evidence="1">
    <location>
        <begin position="174"/>
        <end position="189"/>
    </location>
</feature>
<evidence type="ECO:0000256" key="2">
    <source>
        <dbReference type="SAM" id="Phobius"/>
    </source>
</evidence>
<proteinExistence type="predicted"/>
<dbReference type="eggNOG" id="COG3743">
    <property type="taxonomic scope" value="Bacteria"/>
</dbReference>
<dbReference type="Gene3D" id="1.10.150.20">
    <property type="entry name" value="5' to 3' exonuclease, C-terminal subdomain"/>
    <property type="match status" value="1"/>
</dbReference>